<sequence length="40" mass="4672">MGKNKFPDKVRRIERLYSNNEKMEPGHAQADVKRLQNGLC</sequence>
<feature type="region of interest" description="Disordered" evidence="1">
    <location>
        <begin position="16"/>
        <end position="40"/>
    </location>
</feature>
<evidence type="ECO:0000313" key="3">
    <source>
        <dbReference type="Proteomes" id="UP000612456"/>
    </source>
</evidence>
<proteinExistence type="predicted"/>
<organism evidence="2 3">
    <name type="scientific">Paenibacillus nasutitermitis</name>
    <dbReference type="NCBI Taxonomy" id="1652958"/>
    <lineage>
        <taxon>Bacteria</taxon>
        <taxon>Bacillati</taxon>
        <taxon>Bacillota</taxon>
        <taxon>Bacilli</taxon>
        <taxon>Bacillales</taxon>
        <taxon>Paenibacillaceae</taxon>
        <taxon>Paenibacillus</taxon>
    </lineage>
</organism>
<protein>
    <submittedName>
        <fullName evidence="2">Uncharacterized protein</fullName>
    </submittedName>
</protein>
<dbReference type="Proteomes" id="UP000612456">
    <property type="component" value="Unassembled WGS sequence"/>
</dbReference>
<name>A0A916ZJ29_9BACL</name>
<dbReference type="EMBL" id="BMHP01000014">
    <property type="protein sequence ID" value="GGE00668.1"/>
    <property type="molecule type" value="Genomic_DNA"/>
</dbReference>
<dbReference type="AlphaFoldDB" id="A0A916ZJ29"/>
<accession>A0A916ZJ29</accession>
<comment type="caution">
    <text evidence="2">The sequence shown here is derived from an EMBL/GenBank/DDBJ whole genome shotgun (WGS) entry which is preliminary data.</text>
</comment>
<evidence type="ECO:0000313" key="2">
    <source>
        <dbReference type="EMBL" id="GGE00668.1"/>
    </source>
</evidence>
<reference evidence="2" key="2">
    <citation type="submission" date="2020-09" db="EMBL/GenBank/DDBJ databases">
        <authorList>
            <person name="Sun Q."/>
            <person name="Zhou Y."/>
        </authorList>
    </citation>
    <scope>NUCLEOTIDE SEQUENCE</scope>
    <source>
        <strain evidence="2">CGMCC 1.15178</strain>
    </source>
</reference>
<evidence type="ECO:0000256" key="1">
    <source>
        <dbReference type="SAM" id="MobiDB-lite"/>
    </source>
</evidence>
<feature type="compositionally biased region" description="Basic and acidic residues" evidence="1">
    <location>
        <begin position="16"/>
        <end position="34"/>
    </location>
</feature>
<reference evidence="2" key="1">
    <citation type="journal article" date="2014" name="Int. J. Syst. Evol. Microbiol.">
        <title>Complete genome sequence of Corynebacterium casei LMG S-19264T (=DSM 44701T), isolated from a smear-ripened cheese.</title>
        <authorList>
            <consortium name="US DOE Joint Genome Institute (JGI-PGF)"/>
            <person name="Walter F."/>
            <person name="Albersmeier A."/>
            <person name="Kalinowski J."/>
            <person name="Ruckert C."/>
        </authorList>
    </citation>
    <scope>NUCLEOTIDE SEQUENCE</scope>
    <source>
        <strain evidence="2">CGMCC 1.15178</strain>
    </source>
</reference>
<keyword evidence="3" id="KW-1185">Reference proteome</keyword>
<gene>
    <name evidence="2" type="ORF">GCM10010911_69490</name>
</gene>